<accession>A0A816SY44</accession>
<keyword evidence="4" id="KW-1185">Reference proteome</keyword>
<evidence type="ECO:0000313" key="3">
    <source>
        <dbReference type="Proteomes" id="UP000663856"/>
    </source>
</evidence>
<gene>
    <name evidence="2" type="ORF">OVN521_LOCUS22448</name>
    <name evidence="1" type="ORF">WKI299_LOCUS17831</name>
</gene>
<dbReference type="EMBL" id="CAJNRF010007233">
    <property type="protein sequence ID" value="CAF2089362.1"/>
    <property type="molecule type" value="Genomic_DNA"/>
</dbReference>
<dbReference type="Proteomes" id="UP000663856">
    <property type="component" value="Unassembled WGS sequence"/>
</dbReference>
<dbReference type="Proteomes" id="UP000663866">
    <property type="component" value="Unassembled WGS sequence"/>
</dbReference>
<dbReference type="EMBL" id="CAJOBG010004874">
    <property type="protein sequence ID" value="CAF4129852.1"/>
    <property type="molecule type" value="Genomic_DNA"/>
</dbReference>
<dbReference type="AlphaFoldDB" id="A0A816SY44"/>
<proteinExistence type="predicted"/>
<evidence type="ECO:0000313" key="1">
    <source>
        <dbReference type="EMBL" id="CAF2089362.1"/>
    </source>
</evidence>
<sequence length="177" mass="20693">MTQSISFSVNLGLTDRNQPTRSWIRNELIDFNGNSLEEDADSNSQEYVKEHWEQKDVHNYIKAQWQEIHDAIGRDDVDLLDCLTPPINIFNNKEKYWSNELDSYSYRQGTNILSFSLRLERTRCIQVLLNKLSSGDLDPYALNDYLPYRSKPICYACNNRDLILVRELVECAHADIN</sequence>
<organism evidence="1 3">
    <name type="scientific">Rotaria magnacalcarata</name>
    <dbReference type="NCBI Taxonomy" id="392030"/>
    <lineage>
        <taxon>Eukaryota</taxon>
        <taxon>Metazoa</taxon>
        <taxon>Spiralia</taxon>
        <taxon>Gnathifera</taxon>
        <taxon>Rotifera</taxon>
        <taxon>Eurotatoria</taxon>
        <taxon>Bdelloidea</taxon>
        <taxon>Philodinida</taxon>
        <taxon>Philodinidae</taxon>
        <taxon>Rotaria</taxon>
    </lineage>
</organism>
<evidence type="ECO:0000313" key="4">
    <source>
        <dbReference type="Proteomes" id="UP000663866"/>
    </source>
</evidence>
<protein>
    <submittedName>
        <fullName evidence="1">Uncharacterized protein</fullName>
    </submittedName>
</protein>
<reference evidence="1" key="1">
    <citation type="submission" date="2021-02" db="EMBL/GenBank/DDBJ databases">
        <authorList>
            <person name="Nowell W R."/>
        </authorList>
    </citation>
    <scope>NUCLEOTIDE SEQUENCE</scope>
</reference>
<name>A0A816SY44_9BILA</name>
<comment type="caution">
    <text evidence="1">The sequence shown here is derived from an EMBL/GenBank/DDBJ whole genome shotgun (WGS) entry which is preliminary data.</text>
</comment>
<evidence type="ECO:0000313" key="2">
    <source>
        <dbReference type="EMBL" id="CAF4129852.1"/>
    </source>
</evidence>